<dbReference type="GO" id="GO:0046983">
    <property type="term" value="F:protein dimerization activity"/>
    <property type="evidence" value="ECO:0007669"/>
    <property type="project" value="InterPro"/>
</dbReference>
<proteinExistence type="predicted"/>
<accession>A0AAD3XE94</accession>
<dbReference type="PANTHER" id="PTHR46278">
    <property type="entry name" value="DEHYDROGENASE, PUTATIVE-RELATED"/>
    <property type="match status" value="1"/>
</dbReference>
<reference evidence="2" key="1">
    <citation type="submission" date="2023-05" db="EMBL/GenBank/DDBJ databases">
        <title>Nepenthes gracilis genome sequencing.</title>
        <authorList>
            <person name="Fukushima K."/>
        </authorList>
    </citation>
    <scope>NUCLEOTIDE SEQUENCE</scope>
    <source>
        <strain evidence="2">SING2019-196</strain>
    </source>
</reference>
<sequence length="137" mass="15422">MAVSTYQEASGADTAVMKELEQQTRENVMNVRVTATCIRVPVMRGHAESVSFQFENPLDEYHIKVLTYRKKGIAQISHCNVHEHCGHSEGYTEEAQGVVMIDNRASNHFLTPLEVLKKDNVVVGRIPRDISQYGDYG</sequence>
<gene>
    <name evidence="2" type="ORF">Nepgr_003801</name>
</gene>
<organism evidence="2 3">
    <name type="scientific">Nepenthes gracilis</name>
    <name type="common">Slender pitcher plant</name>
    <dbReference type="NCBI Taxonomy" id="150966"/>
    <lineage>
        <taxon>Eukaryota</taxon>
        <taxon>Viridiplantae</taxon>
        <taxon>Streptophyta</taxon>
        <taxon>Embryophyta</taxon>
        <taxon>Tracheophyta</taxon>
        <taxon>Spermatophyta</taxon>
        <taxon>Magnoliopsida</taxon>
        <taxon>eudicotyledons</taxon>
        <taxon>Gunneridae</taxon>
        <taxon>Pentapetalae</taxon>
        <taxon>Caryophyllales</taxon>
        <taxon>Nepenthaceae</taxon>
        <taxon>Nepenthes</taxon>
    </lineage>
</organism>
<dbReference type="InterPro" id="IPR012280">
    <property type="entry name" value="Semialdhyde_DH_dimer_dom"/>
</dbReference>
<dbReference type="EMBL" id="BSYO01000003">
    <property type="protein sequence ID" value="GMH01962.1"/>
    <property type="molecule type" value="Genomic_DNA"/>
</dbReference>
<dbReference type="Pfam" id="PF02774">
    <property type="entry name" value="Semialdhyde_dhC"/>
    <property type="match status" value="1"/>
</dbReference>
<comment type="caution">
    <text evidence="2">The sequence shown here is derived from an EMBL/GenBank/DDBJ whole genome shotgun (WGS) entry which is preliminary data.</text>
</comment>
<evidence type="ECO:0000259" key="1">
    <source>
        <dbReference type="Pfam" id="PF02774"/>
    </source>
</evidence>
<dbReference type="GO" id="GO:0016620">
    <property type="term" value="F:oxidoreductase activity, acting on the aldehyde or oxo group of donors, NAD or NADP as acceptor"/>
    <property type="evidence" value="ECO:0007669"/>
    <property type="project" value="InterPro"/>
</dbReference>
<dbReference type="PANTHER" id="PTHR46278:SF2">
    <property type="entry name" value="ASPARTATE-SEMIALDEHYDE DEHYDROGENASE"/>
    <property type="match status" value="1"/>
</dbReference>
<dbReference type="Proteomes" id="UP001279734">
    <property type="component" value="Unassembled WGS sequence"/>
</dbReference>
<evidence type="ECO:0000313" key="3">
    <source>
        <dbReference type="Proteomes" id="UP001279734"/>
    </source>
</evidence>
<feature type="domain" description="Semialdehyde dehydrogenase dimerisation" evidence="1">
    <location>
        <begin position="32"/>
        <end position="130"/>
    </location>
</feature>
<protein>
    <recommendedName>
        <fullName evidence="1">Semialdehyde dehydrogenase dimerisation domain-containing protein</fullName>
    </recommendedName>
</protein>
<keyword evidence="3" id="KW-1185">Reference proteome</keyword>
<dbReference type="SUPFAM" id="SSF55347">
    <property type="entry name" value="Glyceraldehyde-3-phosphate dehydrogenase-like, C-terminal domain"/>
    <property type="match status" value="1"/>
</dbReference>
<dbReference type="Gene3D" id="3.30.360.10">
    <property type="entry name" value="Dihydrodipicolinate Reductase, domain 2"/>
    <property type="match status" value="1"/>
</dbReference>
<dbReference type="GO" id="GO:0008652">
    <property type="term" value="P:amino acid biosynthetic process"/>
    <property type="evidence" value="ECO:0007669"/>
    <property type="project" value="InterPro"/>
</dbReference>
<dbReference type="AlphaFoldDB" id="A0AAD3XE94"/>
<evidence type="ECO:0000313" key="2">
    <source>
        <dbReference type="EMBL" id="GMH01962.1"/>
    </source>
</evidence>
<name>A0AAD3XE94_NEPGR</name>